<organism evidence="1 2">
    <name type="scientific">Trichonephila inaurata madagascariensis</name>
    <dbReference type="NCBI Taxonomy" id="2747483"/>
    <lineage>
        <taxon>Eukaryota</taxon>
        <taxon>Metazoa</taxon>
        <taxon>Ecdysozoa</taxon>
        <taxon>Arthropoda</taxon>
        <taxon>Chelicerata</taxon>
        <taxon>Arachnida</taxon>
        <taxon>Araneae</taxon>
        <taxon>Araneomorphae</taxon>
        <taxon>Entelegynae</taxon>
        <taxon>Araneoidea</taxon>
        <taxon>Nephilidae</taxon>
        <taxon>Trichonephila</taxon>
        <taxon>Trichonephila inaurata</taxon>
    </lineage>
</organism>
<dbReference type="Proteomes" id="UP000886998">
    <property type="component" value="Unassembled WGS sequence"/>
</dbReference>
<evidence type="ECO:0000313" key="2">
    <source>
        <dbReference type="Proteomes" id="UP000886998"/>
    </source>
</evidence>
<protein>
    <submittedName>
        <fullName evidence="1">Uncharacterized protein</fullName>
    </submittedName>
</protein>
<gene>
    <name evidence="1" type="ORF">TNIN_250171</name>
</gene>
<dbReference type="AlphaFoldDB" id="A0A8X6I4P5"/>
<accession>A0A8X6I4P5</accession>
<dbReference type="EMBL" id="BMAV01024181">
    <property type="protein sequence ID" value="GFS30735.1"/>
    <property type="molecule type" value="Genomic_DNA"/>
</dbReference>
<comment type="caution">
    <text evidence="1">The sequence shown here is derived from an EMBL/GenBank/DDBJ whole genome shotgun (WGS) entry which is preliminary data.</text>
</comment>
<keyword evidence="2" id="KW-1185">Reference proteome</keyword>
<evidence type="ECO:0000313" key="1">
    <source>
        <dbReference type="EMBL" id="GFS30735.1"/>
    </source>
</evidence>
<reference evidence="1" key="1">
    <citation type="submission" date="2020-08" db="EMBL/GenBank/DDBJ databases">
        <title>Multicomponent nature underlies the extraordinary mechanical properties of spider dragline silk.</title>
        <authorList>
            <person name="Kono N."/>
            <person name="Nakamura H."/>
            <person name="Mori M."/>
            <person name="Yoshida Y."/>
            <person name="Ohtoshi R."/>
            <person name="Malay A.D."/>
            <person name="Moran D.A.P."/>
            <person name="Tomita M."/>
            <person name="Numata K."/>
            <person name="Arakawa K."/>
        </authorList>
    </citation>
    <scope>NUCLEOTIDE SEQUENCE</scope>
</reference>
<dbReference type="OrthoDB" id="10540210at2759"/>
<sequence length="119" mass="13909">MWIEERDCQFNAHDTCQIGVAHLPPSTQRILQRRNKSLVSQKLNDVPRDISTEIHEETDEGNTSVTYSEFSVTDENEGINQSFTYIKDNEHIEVERMVKVISRLRTAQSWRSLHFTKCN</sequence>
<proteinExistence type="predicted"/>
<name>A0A8X6I4P5_9ARAC</name>